<keyword evidence="3" id="KW-1185">Reference proteome</keyword>
<organism evidence="2 3">
    <name type="scientific">Trifolium medium</name>
    <dbReference type="NCBI Taxonomy" id="97028"/>
    <lineage>
        <taxon>Eukaryota</taxon>
        <taxon>Viridiplantae</taxon>
        <taxon>Streptophyta</taxon>
        <taxon>Embryophyta</taxon>
        <taxon>Tracheophyta</taxon>
        <taxon>Spermatophyta</taxon>
        <taxon>Magnoliopsida</taxon>
        <taxon>eudicotyledons</taxon>
        <taxon>Gunneridae</taxon>
        <taxon>Pentapetalae</taxon>
        <taxon>rosids</taxon>
        <taxon>fabids</taxon>
        <taxon>Fabales</taxon>
        <taxon>Fabaceae</taxon>
        <taxon>Papilionoideae</taxon>
        <taxon>50 kb inversion clade</taxon>
        <taxon>NPAAA clade</taxon>
        <taxon>Hologalegina</taxon>
        <taxon>IRL clade</taxon>
        <taxon>Trifolieae</taxon>
        <taxon>Trifolium</taxon>
    </lineage>
</organism>
<reference evidence="2 3" key="1">
    <citation type="journal article" date="2018" name="Front. Plant Sci.">
        <title>Red Clover (Trifolium pratense) and Zigzag Clover (T. medium) - A Picture of Genomic Similarities and Differences.</title>
        <authorList>
            <person name="Dluhosova J."/>
            <person name="Istvanek J."/>
            <person name="Nedelnik J."/>
            <person name="Repkova J."/>
        </authorList>
    </citation>
    <scope>NUCLEOTIDE SEQUENCE [LARGE SCALE GENOMIC DNA]</scope>
    <source>
        <strain evidence="3">cv. 10/8</strain>
        <tissue evidence="2">Leaf</tissue>
    </source>
</reference>
<evidence type="ECO:0000313" key="2">
    <source>
        <dbReference type="EMBL" id="MCI68857.1"/>
    </source>
</evidence>
<dbReference type="AlphaFoldDB" id="A0A392U7R0"/>
<feature type="region of interest" description="Disordered" evidence="1">
    <location>
        <begin position="1"/>
        <end position="48"/>
    </location>
</feature>
<evidence type="ECO:0000256" key="1">
    <source>
        <dbReference type="SAM" id="MobiDB-lite"/>
    </source>
</evidence>
<feature type="non-terminal residue" evidence="2">
    <location>
        <position position="1"/>
    </location>
</feature>
<proteinExistence type="predicted"/>
<sequence>TTDVSDDAIISDNLQDAEPVTVKELETSTEGPSSESNNAPNKEPSIRV</sequence>
<accession>A0A392U7R0</accession>
<name>A0A392U7R0_9FABA</name>
<dbReference type="Proteomes" id="UP000265520">
    <property type="component" value="Unassembled WGS sequence"/>
</dbReference>
<comment type="caution">
    <text evidence="2">The sequence shown here is derived from an EMBL/GenBank/DDBJ whole genome shotgun (WGS) entry which is preliminary data.</text>
</comment>
<feature type="compositionally biased region" description="Polar residues" evidence="1">
    <location>
        <begin position="28"/>
        <end position="40"/>
    </location>
</feature>
<evidence type="ECO:0000313" key="3">
    <source>
        <dbReference type="Proteomes" id="UP000265520"/>
    </source>
</evidence>
<protein>
    <submittedName>
        <fullName evidence="2">Uncharacterized protein</fullName>
    </submittedName>
</protein>
<dbReference type="EMBL" id="LXQA010744339">
    <property type="protein sequence ID" value="MCI68857.1"/>
    <property type="molecule type" value="Genomic_DNA"/>
</dbReference>